<dbReference type="Proteomes" id="UP000299102">
    <property type="component" value="Unassembled WGS sequence"/>
</dbReference>
<sequence length="97" mass="10690">MIHEDSQDDHVHIELAARTKDNPQGAALTSHAYIHGASAKVENESVGAPPNARRAEARLGTTRADYTKPIQISWRSLCMFLVTPTPTAHVLDKDIYI</sequence>
<proteinExistence type="predicted"/>
<accession>A0A4C1SEL9</accession>
<organism evidence="1 2">
    <name type="scientific">Eumeta variegata</name>
    <name type="common">Bagworm moth</name>
    <name type="synonym">Eumeta japonica</name>
    <dbReference type="NCBI Taxonomy" id="151549"/>
    <lineage>
        <taxon>Eukaryota</taxon>
        <taxon>Metazoa</taxon>
        <taxon>Ecdysozoa</taxon>
        <taxon>Arthropoda</taxon>
        <taxon>Hexapoda</taxon>
        <taxon>Insecta</taxon>
        <taxon>Pterygota</taxon>
        <taxon>Neoptera</taxon>
        <taxon>Endopterygota</taxon>
        <taxon>Lepidoptera</taxon>
        <taxon>Glossata</taxon>
        <taxon>Ditrysia</taxon>
        <taxon>Tineoidea</taxon>
        <taxon>Psychidae</taxon>
        <taxon>Oiketicinae</taxon>
        <taxon>Eumeta</taxon>
    </lineage>
</organism>
<dbReference type="EMBL" id="BGZK01000006">
    <property type="protein sequence ID" value="GBP00623.1"/>
    <property type="molecule type" value="Genomic_DNA"/>
</dbReference>
<evidence type="ECO:0000313" key="2">
    <source>
        <dbReference type="Proteomes" id="UP000299102"/>
    </source>
</evidence>
<gene>
    <name evidence="1" type="ORF">EVAR_76901_1</name>
</gene>
<keyword evidence="2" id="KW-1185">Reference proteome</keyword>
<protein>
    <submittedName>
        <fullName evidence="1">Uncharacterized protein</fullName>
    </submittedName>
</protein>
<dbReference type="AlphaFoldDB" id="A0A4C1SEL9"/>
<name>A0A4C1SEL9_EUMVA</name>
<reference evidence="1 2" key="1">
    <citation type="journal article" date="2019" name="Commun. Biol.">
        <title>The bagworm genome reveals a unique fibroin gene that provides high tensile strength.</title>
        <authorList>
            <person name="Kono N."/>
            <person name="Nakamura H."/>
            <person name="Ohtoshi R."/>
            <person name="Tomita M."/>
            <person name="Numata K."/>
            <person name="Arakawa K."/>
        </authorList>
    </citation>
    <scope>NUCLEOTIDE SEQUENCE [LARGE SCALE GENOMIC DNA]</scope>
</reference>
<comment type="caution">
    <text evidence="1">The sequence shown here is derived from an EMBL/GenBank/DDBJ whole genome shotgun (WGS) entry which is preliminary data.</text>
</comment>
<evidence type="ECO:0000313" key="1">
    <source>
        <dbReference type="EMBL" id="GBP00623.1"/>
    </source>
</evidence>